<sequence>MITCLRINAALIQAVGPQLGYTRSGRISTSGLTAPRMLDRHPSYRGSKKEVVPLSFHLTSDS</sequence>
<dbReference type="Proteomes" id="UP000390335">
    <property type="component" value="Unassembled WGS sequence"/>
</dbReference>
<comment type="caution">
    <text evidence="1">The sequence shown here is derived from an EMBL/GenBank/DDBJ whole genome shotgun (WGS) entry which is preliminary data.</text>
</comment>
<proteinExistence type="predicted"/>
<accession>A0ABQ0ZDB5</accession>
<reference evidence="1 2" key="1">
    <citation type="journal article" date="2020" name="Genome Biol. Evol.">
        <title>Rhizobium dioscoreae sp. nov., a plant growth-promoting bacterium isolated from yam (Dioscorea species).</title>
        <authorList>
            <person name="Ouyabe M."/>
            <person name="Tanaka N."/>
            <person name="Shiwa Y."/>
            <person name="Fujita N."/>
            <person name="Kikuno H."/>
            <person name="Babil P."/>
            <person name="Shiwachi H."/>
        </authorList>
    </citation>
    <scope>NUCLEOTIDE SEQUENCE [LARGE SCALE GENOMIC DNA]</scope>
    <source>
        <strain evidence="1 2">S-93</strain>
    </source>
</reference>
<name>A0ABQ0ZDB5_9HYPH</name>
<evidence type="ECO:0000313" key="2">
    <source>
        <dbReference type="Proteomes" id="UP000390335"/>
    </source>
</evidence>
<dbReference type="EMBL" id="BLAJ01000015">
    <property type="protein sequence ID" value="GES53194.1"/>
    <property type="molecule type" value="Genomic_DNA"/>
</dbReference>
<protein>
    <submittedName>
        <fullName evidence="1">Uncharacterized protein</fullName>
    </submittedName>
</protein>
<evidence type="ECO:0000313" key="1">
    <source>
        <dbReference type="EMBL" id="GES53194.1"/>
    </source>
</evidence>
<gene>
    <name evidence="1" type="ORF">RsS93_58080</name>
</gene>
<keyword evidence="2" id="KW-1185">Reference proteome</keyword>
<organism evidence="1 2">
    <name type="scientific">Rhizobium dioscoreae</name>
    <dbReference type="NCBI Taxonomy" id="2653122"/>
    <lineage>
        <taxon>Bacteria</taxon>
        <taxon>Pseudomonadati</taxon>
        <taxon>Pseudomonadota</taxon>
        <taxon>Alphaproteobacteria</taxon>
        <taxon>Hyphomicrobiales</taxon>
        <taxon>Rhizobiaceae</taxon>
        <taxon>Rhizobium/Agrobacterium group</taxon>
        <taxon>Rhizobium</taxon>
    </lineage>
</organism>